<evidence type="ECO:0000256" key="2">
    <source>
        <dbReference type="ARBA" id="ARBA00049106"/>
    </source>
</evidence>
<gene>
    <name evidence="3" type="ORF">GCM10022200_30150</name>
</gene>
<dbReference type="PANTHER" id="PTHR39428">
    <property type="entry name" value="F420H(2)-DEPENDENT QUINONE REDUCTASE RV1261C"/>
    <property type="match status" value="1"/>
</dbReference>
<dbReference type="InterPro" id="IPR004378">
    <property type="entry name" value="F420H2_quin_Rdtase"/>
</dbReference>
<reference evidence="4" key="1">
    <citation type="journal article" date="2019" name="Int. J. Syst. Evol. Microbiol.">
        <title>The Global Catalogue of Microorganisms (GCM) 10K type strain sequencing project: providing services to taxonomists for standard genome sequencing and annotation.</title>
        <authorList>
            <consortium name="The Broad Institute Genomics Platform"/>
            <consortium name="The Broad Institute Genome Sequencing Center for Infectious Disease"/>
            <person name="Wu L."/>
            <person name="Ma J."/>
        </authorList>
    </citation>
    <scope>NUCLEOTIDE SEQUENCE [LARGE SCALE GENOMIC DNA]</scope>
    <source>
        <strain evidence="4">JCM 16544</strain>
    </source>
</reference>
<evidence type="ECO:0000313" key="3">
    <source>
        <dbReference type="EMBL" id="GAA3644103.1"/>
    </source>
</evidence>
<dbReference type="NCBIfam" id="TIGR00026">
    <property type="entry name" value="hi_GC_TIGR00026"/>
    <property type="match status" value="1"/>
</dbReference>
<keyword evidence="4" id="KW-1185">Reference proteome</keyword>
<comment type="similarity">
    <text evidence="1">Belongs to the F420H(2)-dependent quinone reductase family.</text>
</comment>
<dbReference type="InterPro" id="IPR012349">
    <property type="entry name" value="Split_barrel_FMN-bd"/>
</dbReference>
<dbReference type="RefSeq" id="WP_344740022.1">
    <property type="nucleotide sequence ID" value="NZ_BAAAYU010000005.1"/>
</dbReference>
<comment type="caution">
    <text evidence="3">The sequence shown here is derived from an EMBL/GenBank/DDBJ whole genome shotgun (WGS) entry which is preliminary data.</text>
</comment>
<name>A0ABP7AZC1_9MICO</name>
<comment type="catalytic activity">
    <reaction evidence="2">
        <text>oxidized coenzyme F420-(gamma-L-Glu)(n) + a quinol + H(+) = reduced coenzyme F420-(gamma-L-Glu)(n) + a quinone</text>
        <dbReference type="Rhea" id="RHEA:39663"/>
        <dbReference type="Rhea" id="RHEA-COMP:12939"/>
        <dbReference type="Rhea" id="RHEA-COMP:14378"/>
        <dbReference type="ChEBI" id="CHEBI:15378"/>
        <dbReference type="ChEBI" id="CHEBI:24646"/>
        <dbReference type="ChEBI" id="CHEBI:132124"/>
        <dbReference type="ChEBI" id="CHEBI:133980"/>
        <dbReference type="ChEBI" id="CHEBI:139511"/>
    </reaction>
</comment>
<proteinExistence type="inferred from homology"/>
<dbReference type="PANTHER" id="PTHR39428:SF3">
    <property type="entry name" value="DEAZAFLAVIN-DEPENDENT NITROREDUCTASE"/>
    <property type="match status" value="1"/>
</dbReference>
<evidence type="ECO:0000256" key="1">
    <source>
        <dbReference type="ARBA" id="ARBA00008710"/>
    </source>
</evidence>
<dbReference type="EMBL" id="BAAAYU010000005">
    <property type="protein sequence ID" value="GAA3644103.1"/>
    <property type="molecule type" value="Genomic_DNA"/>
</dbReference>
<dbReference type="Pfam" id="PF04075">
    <property type="entry name" value="F420H2_quin_red"/>
    <property type="match status" value="1"/>
</dbReference>
<organism evidence="3 4">
    <name type="scientific">Microbacterium awajiense</name>
    <dbReference type="NCBI Taxonomy" id="415214"/>
    <lineage>
        <taxon>Bacteria</taxon>
        <taxon>Bacillati</taxon>
        <taxon>Actinomycetota</taxon>
        <taxon>Actinomycetes</taxon>
        <taxon>Micrococcales</taxon>
        <taxon>Microbacteriaceae</taxon>
        <taxon>Microbacterium</taxon>
    </lineage>
</organism>
<dbReference type="Gene3D" id="2.30.110.10">
    <property type="entry name" value="Electron Transport, Fmn-binding Protein, Chain A"/>
    <property type="match status" value="1"/>
</dbReference>
<evidence type="ECO:0000313" key="4">
    <source>
        <dbReference type="Proteomes" id="UP001501697"/>
    </source>
</evidence>
<dbReference type="Proteomes" id="UP001501697">
    <property type="component" value="Unassembled WGS sequence"/>
</dbReference>
<sequence length="146" mass="16218">MAKAAYPEWMVRLLGWAHGAALRLSGGRIGRFVLGMEAVELHTTGRRTRRERTALLTAPIQEEGRIVLVASLGGGDHHPAWYLNLRANPGVRITGAAGTRRYRARTATGDERAALWERAVEVYPNYAHYQECTDRVIPVVVCEPVD</sequence>
<protein>
    <submittedName>
        <fullName evidence="3">Nitroreductase/quinone reductase family protein</fullName>
    </submittedName>
</protein>
<accession>A0ABP7AZC1</accession>